<accession>A0ABY6KZW2</accession>
<name>A0ABY6KZW2_9ARAC</name>
<dbReference type="PANTHER" id="PTHR22722:SF5">
    <property type="entry name" value="LOW-DENSITY LIPOPROTEIN RECEPTOR-RELATED PROTEIN 1B"/>
    <property type="match status" value="1"/>
</dbReference>
<dbReference type="EMBL" id="CP092873">
    <property type="protein sequence ID" value="UYV74243.1"/>
    <property type="molecule type" value="Genomic_DNA"/>
</dbReference>
<keyword evidence="3" id="KW-1185">Reference proteome</keyword>
<gene>
    <name evidence="2" type="ORF">LAZ67_11002596</name>
</gene>
<organism evidence="2 3">
    <name type="scientific">Cordylochernes scorpioides</name>
    <dbReference type="NCBI Taxonomy" id="51811"/>
    <lineage>
        <taxon>Eukaryota</taxon>
        <taxon>Metazoa</taxon>
        <taxon>Ecdysozoa</taxon>
        <taxon>Arthropoda</taxon>
        <taxon>Chelicerata</taxon>
        <taxon>Arachnida</taxon>
        <taxon>Pseudoscorpiones</taxon>
        <taxon>Cheliferoidea</taxon>
        <taxon>Chernetidae</taxon>
        <taxon>Cordylochernes</taxon>
    </lineage>
</organism>
<dbReference type="PROSITE" id="PS51120">
    <property type="entry name" value="LDLRB"/>
    <property type="match status" value="2"/>
</dbReference>
<dbReference type="PANTHER" id="PTHR22722">
    <property type="entry name" value="LOW-DENSITY LIPOPROTEIN RECEPTOR-RELATED PROTEIN 2-RELATED"/>
    <property type="match status" value="1"/>
</dbReference>
<evidence type="ECO:0000256" key="1">
    <source>
        <dbReference type="PROSITE-ProRule" id="PRU00461"/>
    </source>
</evidence>
<sequence>MVRVSGQSRREYIEEQGGYPVCVCSQIYWTNWNTNNPTIQRAYTNGHQPHAIISTDIRMPNALTLDHAAQKLFWADARLDKIERCNYDGTDRHIISHVPQLPFDLAVYGNFIFWTDWVAHAVLRANKMTGGDVVELRKNIQRPMAIIAVANDSNDCE</sequence>
<feature type="repeat" description="LDL-receptor class B" evidence="1">
    <location>
        <begin position="25"/>
        <end position="69"/>
    </location>
</feature>
<dbReference type="SMART" id="SM00135">
    <property type="entry name" value="LY"/>
    <property type="match status" value="3"/>
</dbReference>
<dbReference type="InterPro" id="IPR000033">
    <property type="entry name" value="LDLR_classB_rpt"/>
</dbReference>
<proteinExistence type="predicted"/>
<dbReference type="InterPro" id="IPR011042">
    <property type="entry name" value="6-blade_b-propeller_TolB-like"/>
</dbReference>
<dbReference type="Gene3D" id="2.120.10.30">
    <property type="entry name" value="TolB, C-terminal domain"/>
    <property type="match status" value="1"/>
</dbReference>
<evidence type="ECO:0000313" key="2">
    <source>
        <dbReference type="EMBL" id="UYV74243.1"/>
    </source>
</evidence>
<reference evidence="2 3" key="1">
    <citation type="submission" date="2022-01" db="EMBL/GenBank/DDBJ databases">
        <title>A chromosomal length assembly of Cordylochernes scorpioides.</title>
        <authorList>
            <person name="Zeh D."/>
            <person name="Zeh J."/>
        </authorList>
    </citation>
    <scope>NUCLEOTIDE SEQUENCE [LARGE SCALE GENOMIC DNA]</scope>
    <source>
        <strain evidence="2">IN4F17</strain>
        <tissue evidence="2">Whole Body</tissue>
    </source>
</reference>
<dbReference type="InterPro" id="IPR051221">
    <property type="entry name" value="LDLR-related"/>
</dbReference>
<dbReference type="SUPFAM" id="SSF63825">
    <property type="entry name" value="YWTD domain"/>
    <property type="match status" value="1"/>
</dbReference>
<dbReference type="Pfam" id="PF00058">
    <property type="entry name" value="Ldl_recept_b"/>
    <property type="match status" value="2"/>
</dbReference>
<evidence type="ECO:0000313" key="3">
    <source>
        <dbReference type="Proteomes" id="UP001235939"/>
    </source>
</evidence>
<feature type="repeat" description="LDL-receptor class B" evidence="1">
    <location>
        <begin position="70"/>
        <end position="111"/>
    </location>
</feature>
<dbReference type="Proteomes" id="UP001235939">
    <property type="component" value="Chromosome 11"/>
</dbReference>
<protein>
    <submittedName>
        <fullName evidence="2">LRP1B</fullName>
    </submittedName>
</protein>